<keyword evidence="4" id="KW-0597">Phosphoprotein</keyword>
<dbReference type="InterPro" id="IPR008930">
    <property type="entry name" value="Terpenoid_cyclase/PrenylTrfase"/>
</dbReference>
<evidence type="ECO:0000256" key="2">
    <source>
        <dbReference type="ARBA" id="ARBA00012702"/>
    </source>
</evidence>
<dbReference type="GO" id="GO:0004660">
    <property type="term" value="F:protein farnesyltransferase activity"/>
    <property type="evidence" value="ECO:0007669"/>
    <property type="project" value="UniProtKB-UniRule"/>
</dbReference>
<evidence type="ECO:0000256" key="12">
    <source>
        <dbReference type="ARBA" id="ARBA00055850"/>
    </source>
</evidence>
<dbReference type="InterPro" id="IPR026872">
    <property type="entry name" value="FTB"/>
</dbReference>
<dbReference type="InterPro" id="IPR001330">
    <property type="entry name" value="Prenyltrans"/>
</dbReference>
<evidence type="ECO:0000256" key="4">
    <source>
        <dbReference type="ARBA" id="ARBA00022553"/>
    </source>
</evidence>
<keyword evidence="5 14" id="KW-0637">Prenyltransferase</keyword>
<accession>A0AA39EXM4</accession>
<keyword evidence="6 14" id="KW-0808">Transferase</keyword>
<keyword evidence="7 14" id="KW-0479">Metal-binding</keyword>
<comment type="cofactor">
    <cofactor evidence="14">
        <name>Zn(2+)</name>
        <dbReference type="ChEBI" id="CHEBI:29105"/>
    </cofactor>
    <text evidence="14">Binds 1 zinc ion per subunit.</text>
</comment>
<comment type="function">
    <text evidence="12">Essential subunit of the farnesyltransferase complex. Catalyzes the transfer of a farnesyl moiety from farnesyl diphosphate to a cysteine at the fourth position from the C-terminus of several proteins having the C-terminal sequence Cys-aliphatic-aliphatic-X.</text>
</comment>
<dbReference type="EMBL" id="JAQQBS010001425">
    <property type="protein sequence ID" value="KAK0157455.1"/>
    <property type="molecule type" value="Genomic_DNA"/>
</dbReference>
<evidence type="ECO:0000256" key="5">
    <source>
        <dbReference type="ARBA" id="ARBA00022602"/>
    </source>
</evidence>
<dbReference type="GO" id="GO:0005965">
    <property type="term" value="C:protein farnesyltransferase complex"/>
    <property type="evidence" value="ECO:0007669"/>
    <property type="project" value="UniProtKB-UniRule"/>
</dbReference>
<evidence type="ECO:0000256" key="10">
    <source>
        <dbReference type="ARBA" id="ARBA00023098"/>
    </source>
</evidence>
<dbReference type="PANTHER" id="PTHR11774:SF6">
    <property type="entry name" value="PROTEIN FARNESYLTRANSFERASE SUBUNIT BETA"/>
    <property type="match status" value="1"/>
</dbReference>
<dbReference type="CDD" id="cd02893">
    <property type="entry name" value="FTase"/>
    <property type="match status" value="1"/>
</dbReference>
<dbReference type="PANTHER" id="PTHR11774">
    <property type="entry name" value="GERANYLGERANYL TRANSFERASE TYPE BETA SUBUNIT"/>
    <property type="match status" value="1"/>
</dbReference>
<reference evidence="16" key="1">
    <citation type="journal article" date="2023" name="bioRxiv">
        <title>Scaffold-level genome assemblies of two parasitoid biocontrol wasps reveal the parthenogenesis mechanism and an associated novel virus.</title>
        <authorList>
            <person name="Inwood S."/>
            <person name="Skelly J."/>
            <person name="Guhlin J."/>
            <person name="Harrop T."/>
            <person name="Goldson S."/>
            <person name="Dearden P."/>
        </authorList>
    </citation>
    <scope>NUCLEOTIDE SEQUENCE</scope>
    <source>
        <strain evidence="16">Irish</strain>
        <tissue evidence="16">Whole body</tissue>
    </source>
</reference>
<dbReference type="EC" id="2.5.1.58" evidence="2 14"/>
<dbReference type="Gene3D" id="1.50.10.20">
    <property type="match status" value="1"/>
</dbReference>
<evidence type="ECO:0000259" key="15">
    <source>
        <dbReference type="Pfam" id="PF00432"/>
    </source>
</evidence>
<keyword evidence="9 14" id="KW-0862">Zinc</keyword>
<sequence length="402" mass="45247">MWKNAIDDEISRENSTRHFSSLLNVTQNDEDVETTTSIEQEKVEEQVLKLYKIDNEPVLMRSRHVAFLKKSLANMPEAYESLDCSRPWLCYWSLHALEILGERLDDKESSKIVKFLSKCQDDNGGFGGGPGQYPHLASTYAAVCALSIIKTQEAYDSINRQGLYKFFQQLRSDDGSFLMHKEGELDIRGVYCAVAVAKLTNLYTSELFKNTEKWITDCQTWEGGFGGCPDMEAHGGYTYCGLASLVLLDKSNMCHLPSLLRWLVNKQTPLEGGFQGRTNKLVDGCYSFWQGASFPLIHAILSNQNKLHDDHWLFDQGALQEYLLICCQHPYGGLLDKPGKSRDVYHTCYALSGLSISQTSPSALIIGQQNLNSIEPLHPLFNLSLQSVTKATNYFNTLPIPD</sequence>
<proteinExistence type="inferred from homology"/>
<evidence type="ECO:0000256" key="1">
    <source>
        <dbReference type="ARBA" id="ARBA00010497"/>
    </source>
</evidence>
<evidence type="ECO:0000256" key="13">
    <source>
        <dbReference type="ARBA" id="ARBA00064192"/>
    </source>
</evidence>
<comment type="function">
    <text evidence="14">Catalyzes the transfer of a farnesyl moiety from farnesyl diphosphate to a cysteine at the fourth position from the C-terminus of several proteins. The beta subunit is responsible for peptide-binding.</text>
</comment>
<dbReference type="FunFam" id="1.50.10.20:FF:000007">
    <property type="entry name" value="Protein farnesyltransferase subunit beta"/>
    <property type="match status" value="1"/>
</dbReference>
<name>A0AA39EXM4_9HYME</name>
<dbReference type="GO" id="GO:0097354">
    <property type="term" value="P:prenylation"/>
    <property type="evidence" value="ECO:0007669"/>
    <property type="project" value="UniProtKB-UniRule"/>
</dbReference>
<dbReference type="InterPro" id="IPR045089">
    <property type="entry name" value="PGGT1B-like"/>
</dbReference>
<comment type="catalytic activity">
    <reaction evidence="11">
        <text>L-cysteinyl-[protein] + (2E,6E)-farnesyl diphosphate = S-(2E,6E)-farnesyl-L-cysteinyl-[protein] + diphosphate</text>
        <dbReference type="Rhea" id="RHEA:13345"/>
        <dbReference type="Rhea" id="RHEA-COMP:10131"/>
        <dbReference type="Rhea" id="RHEA-COMP:11535"/>
        <dbReference type="ChEBI" id="CHEBI:29950"/>
        <dbReference type="ChEBI" id="CHEBI:33019"/>
        <dbReference type="ChEBI" id="CHEBI:86019"/>
        <dbReference type="ChEBI" id="CHEBI:175763"/>
        <dbReference type="EC" id="2.5.1.58"/>
    </reaction>
</comment>
<evidence type="ECO:0000256" key="14">
    <source>
        <dbReference type="RuleBase" id="RU365056"/>
    </source>
</evidence>
<dbReference type="GO" id="GO:0006629">
    <property type="term" value="P:lipid metabolic process"/>
    <property type="evidence" value="ECO:0007669"/>
    <property type="project" value="UniProtKB-KW"/>
</dbReference>
<evidence type="ECO:0000256" key="3">
    <source>
        <dbReference type="ARBA" id="ARBA00015798"/>
    </source>
</evidence>
<dbReference type="Pfam" id="PF00432">
    <property type="entry name" value="Prenyltrans"/>
    <property type="match status" value="1"/>
</dbReference>
<organism evidence="16 17">
    <name type="scientific">Microctonus aethiopoides</name>
    <dbReference type="NCBI Taxonomy" id="144406"/>
    <lineage>
        <taxon>Eukaryota</taxon>
        <taxon>Metazoa</taxon>
        <taxon>Ecdysozoa</taxon>
        <taxon>Arthropoda</taxon>
        <taxon>Hexapoda</taxon>
        <taxon>Insecta</taxon>
        <taxon>Pterygota</taxon>
        <taxon>Neoptera</taxon>
        <taxon>Endopterygota</taxon>
        <taxon>Hymenoptera</taxon>
        <taxon>Apocrita</taxon>
        <taxon>Ichneumonoidea</taxon>
        <taxon>Braconidae</taxon>
        <taxon>Euphorinae</taxon>
        <taxon>Microctonus</taxon>
    </lineage>
</organism>
<dbReference type="SUPFAM" id="SSF48239">
    <property type="entry name" value="Terpenoid cyclases/Protein prenyltransferases"/>
    <property type="match status" value="1"/>
</dbReference>
<comment type="subunit">
    <text evidence="13">Heterodimer of FNTA and FNTB.</text>
</comment>
<comment type="caution">
    <text evidence="16">The sequence shown here is derived from an EMBL/GenBank/DDBJ whole genome shotgun (WGS) entry which is preliminary data.</text>
</comment>
<evidence type="ECO:0000256" key="9">
    <source>
        <dbReference type="ARBA" id="ARBA00022833"/>
    </source>
</evidence>
<comment type="subunit">
    <text evidence="14">Heterodimer of an alpha and a beta subunit.</text>
</comment>
<protein>
    <recommendedName>
        <fullName evidence="3 14">Protein farnesyltransferase subunit beta</fullName>
        <shortName evidence="14">FTase-beta</shortName>
        <ecNumber evidence="2 14">2.5.1.58</ecNumber>
    </recommendedName>
</protein>
<keyword evidence="8" id="KW-0677">Repeat</keyword>
<comment type="similarity">
    <text evidence="1 14">Belongs to the protein prenyltransferase subunit beta family.</text>
</comment>
<feature type="domain" description="Prenyltransferase alpha-alpha toroid" evidence="15">
    <location>
        <begin position="59"/>
        <end position="383"/>
    </location>
</feature>
<evidence type="ECO:0000256" key="8">
    <source>
        <dbReference type="ARBA" id="ARBA00022737"/>
    </source>
</evidence>
<dbReference type="Proteomes" id="UP001168990">
    <property type="component" value="Unassembled WGS sequence"/>
</dbReference>
<evidence type="ECO:0000313" key="17">
    <source>
        <dbReference type="Proteomes" id="UP001168990"/>
    </source>
</evidence>
<evidence type="ECO:0000256" key="11">
    <source>
        <dbReference type="ARBA" id="ARBA00050225"/>
    </source>
</evidence>
<gene>
    <name evidence="16" type="ORF">PV328_011199</name>
</gene>
<dbReference type="AlphaFoldDB" id="A0AA39EXM4"/>
<reference evidence="16" key="2">
    <citation type="submission" date="2023-03" db="EMBL/GenBank/DDBJ databases">
        <authorList>
            <person name="Inwood S.N."/>
            <person name="Skelly J.G."/>
            <person name="Guhlin J."/>
            <person name="Harrop T.W.R."/>
            <person name="Goldson S.G."/>
            <person name="Dearden P.K."/>
        </authorList>
    </citation>
    <scope>NUCLEOTIDE SEQUENCE</scope>
    <source>
        <strain evidence="16">Irish</strain>
        <tissue evidence="16">Whole body</tissue>
    </source>
</reference>
<keyword evidence="17" id="KW-1185">Reference proteome</keyword>
<evidence type="ECO:0000256" key="7">
    <source>
        <dbReference type="ARBA" id="ARBA00022723"/>
    </source>
</evidence>
<evidence type="ECO:0000313" key="16">
    <source>
        <dbReference type="EMBL" id="KAK0157455.1"/>
    </source>
</evidence>
<keyword evidence="10" id="KW-0443">Lipid metabolism</keyword>
<dbReference type="GO" id="GO:0008270">
    <property type="term" value="F:zinc ion binding"/>
    <property type="evidence" value="ECO:0007669"/>
    <property type="project" value="UniProtKB-UniRule"/>
</dbReference>
<evidence type="ECO:0000256" key="6">
    <source>
        <dbReference type="ARBA" id="ARBA00022679"/>
    </source>
</evidence>